<proteinExistence type="predicted"/>
<dbReference type="GO" id="GO:0006950">
    <property type="term" value="P:response to stress"/>
    <property type="evidence" value="ECO:0007669"/>
    <property type="project" value="TreeGrafter"/>
</dbReference>
<dbReference type="SMART" id="SM00347">
    <property type="entry name" value="HTH_MARR"/>
    <property type="match status" value="1"/>
</dbReference>
<dbReference type="Pfam" id="PF12802">
    <property type="entry name" value="MarR_2"/>
    <property type="match status" value="1"/>
</dbReference>
<evidence type="ECO:0000313" key="2">
    <source>
        <dbReference type="EMBL" id="MVT27665.1"/>
    </source>
</evidence>
<sequence>MGTSESDTGPEEVLLDPRVMDPTGALVNLESMDQGTVDEALEVLRALRAWHQAERRMNQTSQRYMKLGENDMRALRWVIAGQRSGKPVTPTMIAQYLGISTASVTKMLDRLERAGHIRRHPHPADRRSSTVEVTEATQQAARDSVGRSHAERFRIAAEMSPEERAAVIRFLEALTSTESSAGP</sequence>
<dbReference type="OrthoDB" id="162531at2"/>
<dbReference type="AlphaFoldDB" id="A0A7K1UME9"/>
<dbReference type="InterPro" id="IPR036390">
    <property type="entry name" value="WH_DNA-bd_sf"/>
</dbReference>
<dbReference type="InterPro" id="IPR039422">
    <property type="entry name" value="MarR/SlyA-like"/>
</dbReference>
<gene>
    <name evidence="2" type="ORF">GNZ21_15110</name>
</gene>
<feature type="domain" description="HTH marR-type" evidence="1">
    <location>
        <begin position="40"/>
        <end position="176"/>
    </location>
</feature>
<evidence type="ECO:0000259" key="1">
    <source>
        <dbReference type="PROSITE" id="PS50995"/>
    </source>
</evidence>
<dbReference type="InterPro" id="IPR000835">
    <property type="entry name" value="HTH_MarR-typ"/>
</dbReference>
<reference evidence="2 3" key="1">
    <citation type="submission" date="2019-12" db="EMBL/GenBank/DDBJ databases">
        <title>Nesterenkonia muleiensis sp. nov., a novel actinobacterium isolated from sap of Populus euphratica.</title>
        <authorList>
            <person name="Wang R."/>
        </authorList>
    </citation>
    <scope>NUCLEOTIDE SEQUENCE [LARGE SCALE GENOMIC DNA]</scope>
    <source>
        <strain evidence="2 3">F10</strain>
    </source>
</reference>
<keyword evidence="3" id="KW-1185">Reference proteome</keyword>
<name>A0A7K1UME9_9MICC</name>
<dbReference type="SUPFAM" id="SSF46785">
    <property type="entry name" value="Winged helix' DNA-binding domain"/>
    <property type="match status" value="1"/>
</dbReference>
<dbReference type="RefSeq" id="WP_157325823.1">
    <property type="nucleotide sequence ID" value="NZ_BMFX01000010.1"/>
</dbReference>
<accession>A0A7K1UME9</accession>
<dbReference type="PANTHER" id="PTHR33164:SF43">
    <property type="entry name" value="HTH-TYPE TRANSCRIPTIONAL REPRESSOR YETL"/>
    <property type="match status" value="1"/>
</dbReference>
<dbReference type="EMBL" id="WRPM01000103">
    <property type="protein sequence ID" value="MVT27665.1"/>
    <property type="molecule type" value="Genomic_DNA"/>
</dbReference>
<dbReference type="Proteomes" id="UP000460157">
    <property type="component" value="Unassembled WGS sequence"/>
</dbReference>
<dbReference type="GO" id="GO:0003700">
    <property type="term" value="F:DNA-binding transcription factor activity"/>
    <property type="evidence" value="ECO:0007669"/>
    <property type="project" value="InterPro"/>
</dbReference>
<evidence type="ECO:0000313" key="3">
    <source>
        <dbReference type="Proteomes" id="UP000460157"/>
    </source>
</evidence>
<dbReference type="PANTHER" id="PTHR33164">
    <property type="entry name" value="TRANSCRIPTIONAL REGULATOR, MARR FAMILY"/>
    <property type="match status" value="1"/>
</dbReference>
<comment type="caution">
    <text evidence="2">The sequence shown here is derived from an EMBL/GenBank/DDBJ whole genome shotgun (WGS) entry which is preliminary data.</text>
</comment>
<protein>
    <submittedName>
        <fullName evidence="2">MarR family transcriptional regulator</fullName>
    </submittedName>
</protein>
<organism evidence="2 3">
    <name type="scientific">Nesterenkonia alkaliphila</name>
    <dbReference type="NCBI Taxonomy" id="1463631"/>
    <lineage>
        <taxon>Bacteria</taxon>
        <taxon>Bacillati</taxon>
        <taxon>Actinomycetota</taxon>
        <taxon>Actinomycetes</taxon>
        <taxon>Micrococcales</taxon>
        <taxon>Micrococcaceae</taxon>
        <taxon>Nesterenkonia</taxon>
    </lineage>
</organism>
<dbReference type="Gene3D" id="1.10.10.10">
    <property type="entry name" value="Winged helix-like DNA-binding domain superfamily/Winged helix DNA-binding domain"/>
    <property type="match status" value="1"/>
</dbReference>
<dbReference type="PRINTS" id="PR00598">
    <property type="entry name" value="HTHMARR"/>
</dbReference>
<dbReference type="PROSITE" id="PS50995">
    <property type="entry name" value="HTH_MARR_2"/>
    <property type="match status" value="1"/>
</dbReference>
<dbReference type="InterPro" id="IPR036388">
    <property type="entry name" value="WH-like_DNA-bd_sf"/>
</dbReference>